<proteinExistence type="predicted"/>
<gene>
    <name evidence="1" type="ORF">DF051_15555</name>
</gene>
<comment type="caution">
    <text evidence="1">The sequence shown here is derived from an EMBL/GenBank/DDBJ whole genome shotgun (WGS) entry which is preliminary data.</text>
</comment>
<dbReference type="RefSeq" id="WP_124579371.1">
    <property type="nucleotide sequence ID" value="NZ_QTQV01000008.1"/>
</dbReference>
<name>A0A3N8PX44_9BURK</name>
<dbReference type="AlphaFoldDB" id="A0A3N8PX44"/>
<dbReference type="Proteomes" id="UP000277921">
    <property type="component" value="Unassembled WGS sequence"/>
</dbReference>
<organism evidence="1 2">
    <name type="scientific">Burkholderia contaminans</name>
    <dbReference type="NCBI Taxonomy" id="488447"/>
    <lineage>
        <taxon>Bacteria</taxon>
        <taxon>Pseudomonadati</taxon>
        <taxon>Pseudomonadota</taxon>
        <taxon>Betaproteobacteria</taxon>
        <taxon>Burkholderiales</taxon>
        <taxon>Burkholderiaceae</taxon>
        <taxon>Burkholderia</taxon>
        <taxon>Burkholderia cepacia complex</taxon>
    </lineage>
</organism>
<reference evidence="1 2" key="1">
    <citation type="submission" date="2018-08" db="EMBL/GenBank/DDBJ databases">
        <title>Comparative analysis of Burkholderia isolates from Puerto Rico.</title>
        <authorList>
            <person name="Hall C."/>
            <person name="Sahl J."/>
            <person name="Wagner D."/>
        </authorList>
    </citation>
    <scope>NUCLEOTIDE SEQUENCE [LARGE SCALE GENOMIC DNA]</scope>
    <source>
        <strain evidence="1 2">Bp9025</strain>
    </source>
</reference>
<protein>
    <recommendedName>
        <fullName evidence="3">Integrase catalytic subunit</fullName>
    </recommendedName>
</protein>
<dbReference type="EMBL" id="QTQV01000008">
    <property type="protein sequence ID" value="RQT15530.1"/>
    <property type="molecule type" value="Genomic_DNA"/>
</dbReference>
<sequence>MQGDQRGDAGWAAAAVDFREKISRREIAVCTGVFRRTVRAWQGQTDRHSRKYPQRAGPRVLDAWPHSLSGRFKTESRRPKRKQRATRIAFDTIRAHGYAGMFDLSGWRLLARVVVLDMVENHESRAEYKKESGNEGDCDK</sequence>
<evidence type="ECO:0000313" key="2">
    <source>
        <dbReference type="Proteomes" id="UP000277921"/>
    </source>
</evidence>
<evidence type="ECO:0008006" key="3">
    <source>
        <dbReference type="Google" id="ProtNLM"/>
    </source>
</evidence>
<evidence type="ECO:0000313" key="1">
    <source>
        <dbReference type="EMBL" id="RQT15530.1"/>
    </source>
</evidence>
<accession>A0A3N8PX44</accession>